<evidence type="ECO:0000256" key="1">
    <source>
        <dbReference type="SAM" id="SignalP"/>
    </source>
</evidence>
<dbReference type="OrthoDB" id="884074at2"/>
<sequence length="169" mass="17975">MKKGTLYILCLLLVAFSSCKKDGFDGVSNSVPEVAVTFSDTYLMNNFPVVATSYNAGGAITFKLNIPANSGRTIKEITRVATGTSGTAYLSLNTTASYYYNTPVAGSGTSASYSTTLAEYVTKTGGAIPTEANRGSATAAYLARYFFFLVTLDNGQQIKTNAVRVYVNK</sequence>
<keyword evidence="1" id="KW-0732">Signal</keyword>
<feature type="chain" id="PRO_5020569898" evidence="1">
    <location>
        <begin position="21"/>
        <end position="169"/>
    </location>
</feature>
<keyword evidence="3" id="KW-1185">Reference proteome</keyword>
<gene>
    <name evidence="2" type="ORF">ESB13_15430</name>
</gene>
<organism evidence="2 3">
    <name type="scientific">Filimonas effusa</name>
    <dbReference type="NCBI Taxonomy" id="2508721"/>
    <lineage>
        <taxon>Bacteria</taxon>
        <taxon>Pseudomonadati</taxon>
        <taxon>Bacteroidota</taxon>
        <taxon>Chitinophagia</taxon>
        <taxon>Chitinophagales</taxon>
        <taxon>Chitinophagaceae</taxon>
        <taxon>Filimonas</taxon>
    </lineage>
</organism>
<dbReference type="RefSeq" id="WP_129004537.1">
    <property type="nucleotide sequence ID" value="NZ_SDHZ01000002.1"/>
</dbReference>
<accession>A0A4V1MA04</accession>
<evidence type="ECO:0000313" key="2">
    <source>
        <dbReference type="EMBL" id="RXK83484.1"/>
    </source>
</evidence>
<dbReference type="EMBL" id="SDHZ01000002">
    <property type="protein sequence ID" value="RXK83484.1"/>
    <property type="molecule type" value="Genomic_DNA"/>
</dbReference>
<dbReference type="PROSITE" id="PS51257">
    <property type="entry name" value="PROKAR_LIPOPROTEIN"/>
    <property type="match status" value="1"/>
</dbReference>
<evidence type="ECO:0000313" key="3">
    <source>
        <dbReference type="Proteomes" id="UP000290545"/>
    </source>
</evidence>
<dbReference type="AlphaFoldDB" id="A0A4V1MA04"/>
<feature type="signal peptide" evidence="1">
    <location>
        <begin position="1"/>
        <end position="20"/>
    </location>
</feature>
<name>A0A4V1MA04_9BACT</name>
<dbReference type="Proteomes" id="UP000290545">
    <property type="component" value="Unassembled WGS sequence"/>
</dbReference>
<reference evidence="2 3" key="1">
    <citation type="submission" date="2019-01" db="EMBL/GenBank/DDBJ databases">
        <title>Filimonas sp. strain TTM-71.</title>
        <authorList>
            <person name="Chen W.-M."/>
        </authorList>
    </citation>
    <scope>NUCLEOTIDE SEQUENCE [LARGE SCALE GENOMIC DNA]</scope>
    <source>
        <strain evidence="2 3">TTM-71</strain>
    </source>
</reference>
<protein>
    <submittedName>
        <fullName evidence="2">Uncharacterized protein</fullName>
    </submittedName>
</protein>
<comment type="caution">
    <text evidence="2">The sequence shown here is derived from an EMBL/GenBank/DDBJ whole genome shotgun (WGS) entry which is preliminary data.</text>
</comment>
<proteinExistence type="predicted"/>